<proteinExistence type="predicted"/>
<evidence type="ECO:0000256" key="1">
    <source>
        <dbReference type="SAM" id="Phobius"/>
    </source>
</evidence>
<keyword evidence="3" id="KW-1185">Reference proteome</keyword>
<keyword evidence="1" id="KW-1133">Transmembrane helix</keyword>
<evidence type="ECO:0000313" key="2">
    <source>
        <dbReference type="EMBL" id="SEG29909.1"/>
    </source>
</evidence>
<protein>
    <submittedName>
        <fullName evidence="2">Uncharacterized protein</fullName>
    </submittedName>
</protein>
<reference evidence="3" key="1">
    <citation type="submission" date="2016-10" db="EMBL/GenBank/DDBJ databases">
        <authorList>
            <person name="Varghese N."/>
            <person name="Submissions S."/>
        </authorList>
    </citation>
    <scope>NUCLEOTIDE SEQUENCE [LARGE SCALE GENOMIC DNA]</scope>
    <source>
        <strain evidence="3">CGMCC 1.9230</strain>
    </source>
</reference>
<keyword evidence="1" id="KW-0812">Transmembrane</keyword>
<organism evidence="2 3">
    <name type="scientific">Flavobacterium urumqiense</name>
    <dbReference type="NCBI Taxonomy" id="935224"/>
    <lineage>
        <taxon>Bacteria</taxon>
        <taxon>Pseudomonadati</taxon>
        <taxon>Bacteroidota</taxon>
        <taxon>Flavobacteriia</taxon>
        <taxon>Flavobacteriales</taxon>
        <taxon>Flavobacteriaceae</taxon>
        <taxon>Flavobacterium</taxon>
    </lineage>
</organism>
<evidence type="ECO:0000313" key="3">
    <source>
        <dbReference type="Proteomes" id="UP000236737"/>
    </source>
</evidence>
<accession>A0A1H5YZZ9</accession>
<dbReference type="RefSeq" id="WP_104000267.1">
    <property type="nucleotide sequence ID" value="NZ_FNVP01000009.1"/>
</dbReference>
<dbReference type="AlphaFoldDB" id="A0A1H5YZZ9"/>
<keyword evidence="1" id="KW-0472">Membrane</keyword>
<dbReference type="EMBL" id="FNVP01000009">
    <property type="protein sequence ID" value="SEG29909.1"/>
    <property type="molecule type" value="Genomic_DNA"/>
</dbReference>
<feature type="transmembrane region" description="Helical" evidence="1">
    <location>
        <begin position="61"/>
        <end position="79"/>
    </location>
</feature>
<feature type="transmembrane region" description="Helical" evidence="1">
    <location>
        <begin position="85"/>
        <end position="103"/>
    </location>
</feature>
<sequence>MDNKLEIKYGNQKQLFEILDEEIRVNLNTAKHKLKYNIPLEDIENSWYIEKGSLDKITVRLYTSLFLNLFLILCAVALLNNAPPLAFKILCSFLLLPFIFMIIKNTKEYEEKHIKSSKHLYFIYTKKNAVEVNTFIELVYQKQIDFFRKKYFLIDPVLPYNIQYERYIWLYTNKYINENEYEVIKEDLDKYFNFNPTI</sequence>
<gene>
    <name evidence="2" type="ORF">SAMN04488130_10938</name>
</gene>
<dbReference type="OrthoDB" id="1246610at2"/>
<dbReference type="Proteomes" id="UP000236737">
    <property type="component" value="Unassembled WGS sequence"/>
</dbReference>
<name>A0A1H5YZZ9_9FLAO</name>